<dbReference type="Proteomes" id="UP000199019">
    <property type="component" value="Unassembled WGS sequence"/>
</dbReference>
<evidence type="ECO:0000256" key="2">
    <source>
        <dbReference type="SAM" id="Phobius"/>
    </source>
</evidence>
<dbReference type="RefSeq" id="WP_091761293.1">
    <property type="nucleotide sequence ID" value="NZ_FOHB01000007.1"/>
</dbReference>
<proteinExistence type="predicted"/>
<feature type="region of interest" description="Disordered" evidence="1">
    <location>
        <begin position="74"/>
        <end position="94"/>
    </location>
</feature>
<evidence type="ECO:0000256" key="1">
    <source>
        <dbReference type="SAM" id="MobiDB-lite"/>
    </source>
</evidence>
<dbReference type="InterPro" id="IPR021454">
    <property type="entry name" value="DUF3105"/>
</dbReference>
<name>A0A1H9XB50_9MICO</name>
<accession>A0A1H9XB50</accession>
<dbReference type="Pfam" id="PF11303">
    <property type="entry name" value="DUF3105"/>
    <property type="match status" value="1"/>
</dbReference>
<sequence>MSNKKASQDRKARLAEVQKAQKAKEKRVVVGIVIGCLVLLAGLGGVVAFAVNDAKSQQLPNLGVGASAASCDPITTDTGGGQGEHVGPGTPKPNETTVKYDTVPPSHGPHFAAPAVSPRKFYTAADRPAVETLVHNLEHGYTILWYDSTQTKGKEKLLRDIADQANKQSQSRDKFLVVEWDNSRGAFPKGKPFALVHWAKDAGHRQLCGDLSGAVIVDFIKKYPASDTQEPGAA</sequence>
<keyword evidence="2" id="KW-1133">Transmembrane helix</keyword>
<gene>
    <name evidence="3" type="ORF">SAMN05216199_3615</name>
</gene>
<keyword evidence="4" id="KW-1185">Reference proteome</keyword>
<dbReference type="EMBL" id="FOHB01000007">
    <property type="protein sequence ID" value="SES43400.1"/>
    <property type="molecule type" value="Genomic_DNA"/>
</dbReference>
<organism evidence="3 4">
    <name type="scientific">Pedococcus cremeus</name>
    <dbReference type="NCBI Taxonomy" id="587636"/>
    <lineage>
        <taxon>Bacteria</taxon>
        <taxon>Bacillati</taxon>
        <taxon>Actinomycetota</taxon>
        <taxon>Actinomycetes</taxon>
        <taxon>Micrococcales</taxon>
        <taxon>Intrasporangiaceae</taxon>
        <taxon>Pedococcus</taxon>
    </lineage>
</organism>
<keyword evidence="2" id="KW-0472">Membrane</keyword>
<protein>
    <recommendedName>
        <fullName evidence="5">DUF3105 domain-containing protein</fullName>
    </recommendedName>
</protein>
<keyword evidence="2" id="KW-0812">Transmembrane</keyword>
<reference evidence="4" key="1">
    <citation type="submission" date="2016-10" db="EMBL/GenBank/DDBJ databases">
        <authorList>
            <person name="Varghese N."/>
            <person name="Submissions S."/>
        </authorList>
    </citation>
    <scope>NUCLEOTIDE SEQUENCE [LARGE SCALE GENOMIC DNA]</scope>
    <source>
        <strain evidence="4">CGMCC 1.6963</strain>
    </source>
</reference>
<feature type="transmembrane region" description="Helical" evidence="2">
    <location>
        <begin position="28"/>
        <end position="51"/>
    </location>
</feature>
<evidence type="ECO:0008006" key="5">
    <source>
        <dbReference type="Google" id="ProtNLM"/>
    </source>
</evidence>
<evidence type="ECO:0000313" key="4">
    <source>
        <dbReference type="Proteomes" id="UP000199019"/>
    </source>
</evidence>
<dbReference type="STRING" id="587636.SAMN05216199_3615"/>
<evidence type="ECO:0000313" key="3">
    <source>
        <dbReference type="EMBL" id="SES43400.1"/>
    </source>
</evidence>
<dbReference type="AlphaFoldDB" id="A0A1H9XB50"/>
<dbReference type="OrthoDB" id="9809840at2"/>